<dbReference type="PANTHER" id="PTHR46652:SF8">
    <property type="entry name" value="LEUCINE RICH REPEAT CONTAINING 23"/>
    <property type="match status" value="1"/>
</dbReference>
<proteinExistence type="predicted"/>
<keyword evidence="7" id="KW-0969">Cilium</keyword>
<dbReference type="GO" id="GO:0007018">
    <property type="term" value="P:microtubule-based movement"/>
    <property type="evidence" value="ECO:0007669"/>
    <property type="project" value="UniProtKB-ARBA"/>
</dbReference>
<keyword evidence="9" id="KW-0966">Cell projection</keyword>
<protein>
    <recommendedName>
        <fullName evidence="11">Leucine-rich repeat-containing protein 23</fullName>
    </recommendedName>
</protein>
<dbReference type="KEGG" id="bbel:109472663"/>
<evidence type="ECO:0000313" key="13">
    <source>
        <dbReference type="Proteomes" id="UP000515135"/>
    </source>
</evidence>
<dbReference type="AlphaFoldDB" id="A0A6P4ZEG7"/>
<dbReference type="FunFam" id="3.80.10.10:FF:000310">
    <property type="entry name" value="leucine-rich repeat-containing protein 23"/>
    <property type="match status" value="1"/>
</dbReference>
<dbReference type="Gene3D" id="3.80.10.10">
    <property type="entry name" value="Ribonuclease Inhibitor"/>
    <property type="match status" value="2"/>
</dbReference>
<keyword evidence="6" id="KW-0175">Coiled coil</keyword>
<reference evidence="14" key="1">
    <citation type="submission" date="2025-08" db="UniProtKB">
        <authorList>
            <consortium name="RefSeq"/>
        </authorList>
    </citation>
    <scope>IDENTIFICATION</scope>
    <source>
        <tissue evidence="14">Gonad</tissue>
    </source>
</reference>
<dbReference type="GO" id="GO:0097729">
    <property type="term" value="C:9+2 motile cilium"/>
    <property type="evidence" value="ECO:0007669"/>
    <property type="project" value="UniProtKB-ARBA"/>
</dbReference>
<keyword evidence="3" id="KW-0433">Leucine-rich repeat</keyword>
<dbReference type="OrthoDB" id="271226at2759"/>
<dbReference type="GO" id="GO:0062177">
    <property type="term" value="P:radial spoke assembly"/>
    <property type="evidence" value="ECO:0007669"/>
    <property type="project" value="UniProtKB-ARBA"/>
</dbReference>
<dbReference type="SUPFAM" id="SSF52058">
    <property type="entry name" value="L domain-like"/>
    <property type="match status" value="1"/>
</dbReference>
<evidence type="ECO:0000256" key="2">
    <source>
        <dbReference type="ARBA" id="ARBA00022490"/>
    </source>
</evidence>
<evidence type="ECO:0000256" key="12">
    <source>
        <dbReference type="SAM" id="MobiDB-lite"/>
    </source>
</evidence>
<keyword evidence="2" id="KW-0963">Cytoplasm</keyword>
<dbReference type="GO" id="GO:0048870">
    <property type="term" value="P:cell motility"/>
    <property type="evidence" value="ECO:0007669"/>
    <property type="project" value="UniProtKB-ARBA"/>
</dbReference>
<keyword evidence="13" id="KW-1185">Reference proteome</keyword>
<evidence type="ECO:0000256" key="1">
    <source>
        <dbReference type="ARBA" id="ARBA00004611"/>
    </source>
</evidence>
<dbReference type="PANTHER" id="PTHR46652">
    <property type="entry name" value="LEUCINE-RICH REPEAT AND IQ DOMAIN-CONTAINING PROTEIN 1-RELATED"/>
    <property type="match status" value="1"/>
</dbReference>
<name>A0A6P4ZEG7_BRABE</name>
<feature type="compositionally biased region" description="Acidic residues" evidence="12">
    <location>
        <begin position="345"/>
        <end position="363"/>
    </location>
</feature>
<dbReference type="Proteomes" id="UP000515135">
    <property type="component" value="Unplaced"/>
</dbReference>
<keyword evidence="4" id="KW-0677">Repeat</keyword>
<evidence type="ECO:0000313" key="14">
    <source>
        <dbReference type="RefSeq" id="XP_019628061.1"/>
    </source>
</evidence>
<dbReference type="FunFam" id="3.80.10.10:FF:001051">
    <property type="entry name" value="Leucine-rich repeat-containing 23"/>
    <property type="match status" value="1"/>
</dbReference>
<evidence type="ECO:0000256" key="9">
    <source>
        <dbReference type="ARBA" id="ARBA00023273"/>
    </source>
</evidence>
<organism evidence="13 14">
    <name type="scientific">Branchiostoma belcheri</name>
    <name type="common">Amphioxus</name>
    <dbReference type="NCBI Taxonomy" id="7741"/>
    <lineage>
        <taxon>Eukaryota</taxon>
        <taxon>Metazoa</taxon>
        <taxon>Chordata</taxon>
        <taxon>Cephalochordata</taxon>
        <taxon>Leptocardii</taxon>
        <taxon>Amphioxiformes</taxon>
        <taxon>Branchiostomatidae</taxon>
        <taxon>Branchiostoma</taxon>
    </lineage>
</organism>
<feature type="compositionally biased region" description="Acidic residues" evidence="12">
    <location>
        <begin position="324"/>
        <end position="336"/>
    </location>
</feature>
<evidence type="ECO:0000256" key="10">
    <source>
        <dbReference type="ARBA" id="ARBA00057746"/>
    </source>
</evidence>
<evidence type="ECO:0000256" key="4">
    <source>
        <dbReference type="ARBA" id="ARBA00022737"/>
    </source>
</evidence>
<evidence type="ECO:0000256" key="5">
    <source>
        <dbReference type="ARBA" id="ARBA00022846"/>
    </source>
</evidence>
<gene>
    <name evidence="14" type="primary">LOC109472663</name>
</gene>
<dbReference type="SMART" id="SM00365">
    <property type="entry name" value="LRR_SD22"/>
    <property type="match status" value="4"/>
</dbReference>
<feature type="region of interest" description="Disordered" evidence="12">
    <location>
        <begin position="1"/>
        <end position="67"/>
    </location>
</feature>
<dbReference type="GeneID" id="109472663"/>
<sequence length="363" mass="41093">MSDASDFEGDEGGEEPPMESGEEGDAPQDDDDDVEKEEGEEGEEGGGVQVEDGQQEEEEKLPEHPLTEDMLGDCLSLLCKTGNGLAHAYVRLDIHEREITDISILKSFIHLRYVDVSANLLRDVSALNSLTHLLTLKADRNLLKTATLDELPYLQMASFTNNKINTTEGINHPLLETLVLSYNEIKIVSGLDPGKLRNLHTLELRGNRLESTNGIYLPNLKNLFLGANMIKRVDGLERLEKLTTLHLRDNQIDTLDGFAESMKSLQYINLRGNNMTSVKEVKKLTVLPMLRALVFLECPVTEEDDYRIEVLIALRRIERLDKDEYTEDERQEAEEIYEQRRQEEQPPEGAEEVIDDQEEADAD</sequence>
<dbReference type="InterPro" id="IPR050836">
    <property type="entry name" value="SDS22/Internalin_LRR"/>
</dbReference>
<dbReference type="InterPro" id="IPR001611">
    <property type="entry name" value="Leu-rich_rpt"/>
</dbReference>
<comment type="function">
    <text evidence="10">Essential for sperm motility and male fertility. Plays an important role in the proper assembly of the third radial spoke (RS3) head and the bridge structure between RS2 and RS3 in the sperm flagella.</text>
</comment>
<evidence type="ECO:0000256" key="3">
    <source>
        <dbReference type="ARBA" id="ARBA00022614"/>
    </source>
</evidence>
<dbReference type="PROSITE" id="PS51450">
    <property type="entry name" value="LRR"/>
    <property type="match status" value="3"/>
</dbReference>
<dbReference type="GO" id="GO:0005737">
    <property type="term" value="C:cytoplasm"/>
    <property type="evidence" value="ECO:0007669"/>
    <property type="project" value="UniProtKB-ARBA"/>
</dbReference>
<dbReference type="InterPro" id="IPR032675">
    <property type="entry name" value="LRR_dom_sf"/>
</dbReference>
<dbReference type="RefSeq" id="XP_019628061.1">
    <property type="nucleotide sequence ID" value="XM_019772502.1"/>
</dbReference>
<dbReference type="Pfam" id="PF14580">
    <property type="entry name" value="LRR_9"/>
    <property type="match status" value="1"/>
</dbReference>
<evidence type="ECO:0000256" key="7">
    <source>
        <dbReference type="ARBA" id="ARBA00023069"/>
    </source>
</evidence>
<comment type="subcellular location">
    <subcellularLocation>
        <location evidence="1">Cytoplasm</location>
        <location evidence="1">Cytoskeleton</location>
        <location evidence="1">Flagellum axoneme</location>
    </subcellularLocation>
</comment>
<evidence type="ECO:0000256" key="8">
    <source>
        <dbReference type="ARBA" id="ARBA00023212"/>
    </source>
</evidence>
<feature type="compositionally biased region" description="Acidic residues" evidence="12">
    <location>
        <begin position="1"/>
        <end position="44"/>
    </location>
</feature>
<keyword evidence="8" id="KW-0206">Cytoskeleton</keyword>
<evidence type="ECO:0000256" key="11">
    <source>
        <dbReference type="ARBA" id="ARBA00071477"/>
    </source>
</evidence>
<evidence type="ECO:0000256" key="6">
    <source>
        <dbReference type="ARBA" id="ARBA00023054"/>
    </source>
</evidence>
<accession>A0A6P4ZEG7</accession>
<keyword evidence="5" id="KW-0282">Flagellum</keyword>
<feature type="region of interest" description="Disordered" evidence="12">
    <location>
        <begin position="323"/>
        <end position="363"/>
    </location>
</feature>